<protein>
    <submittedName>
        <fullName evidence="15">TonB-dependent receptor</fullName>
    </submittedName>
</protein>
<keyword evidence="2 10" id="KW-0813">Transport</keyword>
<comment type="similarity">
    <text evidence="10 11">Belongs to the TonB-dependent receptor family.</text>
</comment>
<evidence type="ECO:0000259" key="13">
    <source>
        <dbReference type="Pfam" id="PF00593"/>
    </source>
</evidence>
<dbReference type="PANTHER" id="PTHR30069:SF29">
    <property type="entry name" value="HEMOGLOBIN AND HEMOGLOBIN-HAPTOGLOBIN-BINDING PROTEIN 1-RELATED"/>
    <property type="match status" value="1"/>
</dbReference>
<dbReference type="CDD" id="cd01347">
    <property type="entry name" value="ligand_gated_channel"/>
    <property type="match status" value="1"/>
</dbReference>
<accession>A0ABZ2YWK2</accession>
<reference evidence="16" key="1">
    <citation type="submission" date="2024-03" db="EMBL/GenBank/DDBJ databases">
        <title>Chitinophaga horti sp. nov., isolated from garden soil.</title>
        <authorList>
            <person name="Lee D.S."/>
            <person name="Han D.M."/>
            <person name="Baek J.H."/>
            <person name="Choi D.G."/>
            <person name="Jeon J.H."/>
            <person name="Jeon C.O."/>
        </authorList>
    </citation>
    <scope>NUCLEOTIDE SEQUENCE [LARGE SCALE GENOMIC DNA]</scope>
    <source>
        <strain evidence="16">GPA1</strain>
    </source>
</reference>
<dbReference type="SUPFAM" id="SSF56935">
    <property type="entry name" value="Porins"/>
    <property type="match status" value="1"/>
</dbReference>
<evidence type="ECO:0000256" key="3">
    <source>
        <dbReference type="ARBA" id="ARBA00022452"/>
    </source>
</evidence>
<keyword evidence="6 11" id="KW-0798">TonB box</keyword>
<dbReference type="Pfam" id="PF00593">
    <property type="entry name" value="TonB_dep_Rec_b-barrel"/>
    <property type="match status" value="1"/>
</dbReference>
<evidence type="ECO:0000256" key="10">
    <source>
        <dbReference type="PROSITE-ProRule" id="PRU01360"/>
    </source>
</evidence>
<dbReference type="InterPro" id="IPR037066">
    <property type="entry name" value="Plug_dom_sf"/>
</dbReference>
<evidence type="ECO:0000256" key="6">
    <source>
        <dbReference type="ARBA" id="ARBA00023077"/>
    </source>
</evidence>
<evidence type="ECO:0000313" key="16">
    <source>
        <dbReference type="Proteomes" id="UP001485459"/>
    </source>
</evidence>
<dbReference type="Proteomes" id="UP001485459">
    <property type="component" value="Chromosome"/>
</dbReference>
<keyword evidence="5 12" id="KW-0732">Signal</keyword>
<feature type="chain" id="PRO_5045073952" evidence="12">
    <location>
        <begin position="22"/>
        <end position="634"/>
    </location>
</feature>
<keyword evidence="3 10" id="KW-1134">Transmembrane beta strand</keyword>
<name>A0ABZ2YWK2_9BACT</name>
<dbReference type="InterPro" id="IPR036942">
    <property type="entry name" value="Beta-barrel_TonB_sf"/>
</dbReference>
<comment type="subcellular location">
    <subcellularLocation>
        <location evidence="1 10">Cell outer membrane</location>
        <topology evidence="1 10">Multi-pass membrane protein</topology>
    </subcellularLocation>
</comment>
<keyword evidence="8 15" id="KW-0675">Receptor</keyword>
<evidence type="ECO:0000256" key="7">
    <source>
        <dbReference type="ARBA" id="ARBA00023136"/>
    </source>
</evidence>
<evidence type="ECO:0000256" key="12">
    <source>
        <dbReference type="SAM" id="SignalP"/>
    </source>
</evidence>
<organism evidence="15 16">
    <name type="scientific">Chitinophaga pollutisoli</name>
    <dbReference type="NCBI Taxonomy" id="3133966"/>
    <lineage>
        <taxon>Bacteria</taxon>
        <taxon>Pseudomonadati</taxon>
        <taxon>Bacteroidota</taxon>
        <taxon>Chitinophagia</taxon>
        <taxon>Chitinophagales</taxon>
        <taxon>Chitinophagaceae</taxon>
        <taxon>Chitinophaga</taxon>
    </lineage>
</organism>
<keyword evidence="4 10" id="KW-0812">Transmembrane</keyword>
<evidence type="ECO:0000256" key="9">
    <source>
        <dbReference type="ARBA" id="ARBA00023237"/>
    </source>
</evidence>
<evidence type="ECO:0000256" key="4">
    <source>
        <dbReference type="ARBA" id="ARBA00022692"/>
    </source>
</evidence>
<dbReference type="InterPro" id="IPR012910">
    <property type="entry name" value="Plug_dom"/>
</dbReference>
<feature type="signal peptide" evidence="12">
    <location>
        <begin position="1"/>
        <end position="21"/>
    </location>
</feature>
<dbReference type="Gene3D" id="2.40.170.20">
    <property type="entry name" value="TonB-dependent receptor, beta-barrel domain"/>
    <property type="match status" value="1"/>
</dbReference>
<evidence type="ECO:0000256" key="1">
    <source>
        <dbReference type="ARBA" id="ARBA00004571"/>
    </source>
</evidence>
<evidence type="ECO:0000259" key="14">
    <source>
        <dbReference type="Pfam" id="PF07715"/>
    </source>
</evidence>
<dbReference type="InterPro" id="IPR039426">
    <property type="entry name" value="TonB-dep_rcpt-like"/>
</dbReference>
<dbReference type="EMBL" id="CP149822">
    <property type="protein sequence ID" value="WZN43582.1"/>
    <property type="molecule type" value="Genomic_DNA"/>
</dbReference>
<feature type="domain" description="TonB-dependent receptor-like beta-barrel" evidence="13">
    <location>
        <begin position="184"/>
        <end position="607"/>
    </location>
</feature>
<dbReference type="PROSITE" id="PS52016">
    <property type="entry name" value="TONB_DEPENDENT_REC_3"/>
    <property type="match status" value="1"/>
</dbReference>
<dbReference type="PANTHER" id="PTHR30069">
    <property type="entry name" value="TONB-DEPENDENT OUTER MEMBRANE RECEPTOR"/>
    <property type="match status" value="1"/>
</dbReference>
<gene>
    <name evidence="15" type="ORF">WJU16_11140</name>
</gene>
<dbReference type="RefSeq" id="WP_341838387.1">
    <property type="nucleotide sequence ID" value="NZ_CP149822.1"/>
</dbReference>
<dbReference type="InterPro" id="IPR000531">
    <property type="entry name" value="Beta-barrel_TonB"/>
</dbReference>
<dbReference type="Pfam" id="PF07715">
    <property type="entry name" value="Plug"/>
    <property type="match status" value="1"/>
</dbReference>
<evidence type="ECO:0000256" key="11">
    <source>
        <dbReference type="RuleBase" id="RU003357"/>
    </source>
</evidence>
<proteinExistence type="inferred from homology"/>
<keyword evidence="7 10" id="KW-0472">Membrane</keyword>
<sequence>MKKTHLILTAGFLAASQIASAQDSTRVSELSTYTVTATKFAKKLSETGKVLTIIGNRQIEQNLGRSVADVLNESTGIVIGGVYSNPGKNREVYFRGATSQYTTILMDGIPVADATGLTGNAIDLRFLPIDQVERIEILRGTQTTLYGADAIAGVINIIMKKGGNKPVNVFGDLMFGSNRTMKGSLGLRGKQDNIDYNIAFTHFTTDGISEAARPDTVKDVFDRDGYRQNGLNATVGIQATENFRIQPFLFYSDYKSRFDAGSFADSRINKNESDFLHSGVRTQYALGNKGNIHGNFAYQRVNRFDETGWDTTHLDGRSYFGEVYSHYDITNWLQALAGVEYRQAEMINAEPDEDNSWDKHSQNTVSPYVSLFLKNFHGFNLELGGRYTIHNKYGNKFTYTINPSYVFSDKLKVFATVASGFKAPTLTSLYSQYGNPDLKAEHADSYEAGIQTYLLQNKLDLRVVGFKRNIKDQISYINYKYINFNQQRDKGVEVEVSARPIEKLSVKASYAYVDGQVTTQAPSGKDTTYSNLVRRPNHTGQIDISFQATKGLFVGTSVRHTGTRGDLYYAPNAWSAENIQLEAYTIWNAYAEYNFGKAKIFLHANNITNNKKYWEIYGYSVLGFNMQSGVSFSF</sequence>
<keyword evidence="9 10" id="KW-0998">Cell outer membrane</keyword>
<evidence type="ECO:0000256" key="2">
    <source>
        <dbReference type="ARBA" id="ARBA00022448"/>
    </source>
</evidence>
<evidence type="ECO:0000256" key="8">
    <source>
        <dbReference type="ARBA" id="ARBA00023170"/>
    </source>
</evidence>
<dbReference type="Gene3D" id="2.170.130.10">
    <property type="entry name" value="TonB-dependent receptor, plug domain"/>
    <property type="match status" value="1"/>
</dbReference>
<keyword evidence="16" id="KW-1185">Reference proteome</keyword>
<evidence type="ECO:0000313" key="15">
    <source>
        <dbReference type="EMBL" id="WZN43582.1"/>
    </source>
</evidence>
<evidence type="ECO:0000256" key="5">
    <source>
        <dbReference type="ARBA" id="ARBA00022729"/>
    </source>
</evidence>
<feature type="domain" description="TonB-dependent receptor plug" evidence="14">
    <location>
        <begin position="44"/>
        <end position="154"/>
    </location>
</feature>